<dbReference type="Pfam" id="PF01261">
    <property type="entry name" value="AP_endonuc_2"/>
    <property type="match status" value="1"/>
</dbReference>
<organism evidence="2 3">
    <name type="scientific">Pantoea trifolii</name>
    <dbReference type="NCBI Taxonomy" id="2968030"/>
    <lineage>
        <taxon>Bacteria</taxon>
        <taxon>Pseudomonadati</taxon>
        <taxon>Pseudomonadota</taxon>
        <taxon>Gammaproteobacteria</taxon>
        <taxon>Enterobacterales</taxon>
        <taxon>Erwiniaceae</taxon>
        <taxon>Pantoea</taxon>
    </lineage>
</organism>
<dbReference type="InterPro" id="IPR036237">
    <property type="entry name" value="Xyl_isomerase-like_sf"/>
</dbReference>
<dbReference type="InterPro" id="IPR050312">
    <property type="entry name" value="IolE/XylAMocC-like"/>
</dbReference>
<evidence type="ECO:0000313" key="3">
    <source>
        <dbReference type="Proteomes" id="UP001300015"/>
    </source>
</evidence>
<dbReference type="GO" id="GO:0016853">
    <property type="term" value="F:isomerase activity"/>
    <property type="evidence" value="ECO:0007669"/>
    <property type="project" value="UniProtKB-KW"/>
</dbReference>
<reference evidence="2 3" key="1">
    <citation type="submission" date="2022-07" db="EMBL/GenBank/DDBJ databases">
        <title>Pantoea trifolii sp. nov. isolated from root nodules of Trifolium rubens.</title>
        <authorList>
            <person name="Kalita M."/>
            <person name="Wdowiak-Wrobel S."/>
            <person name="Marek-Kozaczuk M."/>
            <person name="Palusinska-Szysz M."/>
            <person name="Sokolowski W."/>
            <person name="Coutinho T."/>
            <person name="Hlahane L."/>
        </authorList>
    </citation>
    <scope>NUCLEOTIDE SEQUENCE [LARGE SCALE GENOMIC DNA]</scope>
    <source>
        <strain evidence="2 3">MMK2</strain>
    </source>
</reference>
<proteinExistence type="predicted"/>
<evidence type="ECO:0000313" key="2">
    <source>
        <dbReference type="EMBL" id="MCQ8230232.1"/>
    </source>
</evidence>
<keyword evidence="3" id="KW-1185">Reference proteome</keyword>
<dbReference type="RefSeq" id="WP_256698942.1">
    <property type="nucleotide sequence ID" value="NZ_JANIES010000002.1"/>
</dbReference>
<keyword evidence="2" id="KW-0413">Isomerase</keyword>
<name>A0ABT1VRR6_9GAMM</name>
<comment type="caution">
    <text evidence="2">The sequence shown here is derived from an EMBL/GenBank/DDBJ whole genome shotgun (WGS) entry which is preliminary data.</text>
</comment>
<dbReference type="EMBL" id="JANIET010000002">
    <property type="protein sequence ID" value="MCQ8230232.1"/>
    <property type="molecule type" value="Genomic_DNA"/>
</dbReference>
<dbReference type="Proteomes" id="UP001300015">
    <property type="component" value="Unassembled WGS sequence"/>
</dbReference>
<dbReference type="Gene3D" id="3.20.20.150">
    <property type="entry name" value="Divalent-metal-dependent TIM barrel enzymes"/>
    <property type="match status" value="1"/>
</dbReference>
<dbReference type="PANTHER" id="PTHR12110">
    <property type="entry name" value="HYDROXYPYRUVATE ISOMERASE"/>
    <property type="match status" value="1"/>
</dbReference>
<dbReference type="InterPro" id="IPR013022">
    <property type="entry name" value="Xyl_isomerase-like_TIM-brl"/>
</dbReference>
<evidence type="ECO:0000259" key="1">
    <source>
        <dbReference type="Pfam" id="PF01261"/>
    </source>
</evidence>
<protein>
    <submittedName>
        <fullName evidence="2">Sugar phosphate isomerase/epimerase</fullName>
    </submittedName>
</protein>
<sequence length="282" mass="31003">MPNSLKLGVNTSIFDGHDMDVAFGIISRLGYEYVEVAYNQGYVGDLDDSLFSPANAQRIRTLLDKHQLKTLALGCTFNLARPEAVAYLQTRIGFAQAIGVKLLNACTAKREDYAALVSNLRQIAPYLEHAGCCLLIENGGDHNYDAFALAAEGEELLREVGSAAVAFNGDAGNMVSLRPQADAIQQIMQLLPQMRHCHIKDVYKQGAEFHFPPIGQGILDYQPLIKSLAAQDIPCTLEIPLRMHRLADSTPVRSDTPVGLERIVEVLRESKKYIDGLQSDFG</sequence>
<dbReference type="PANTHER" id="PTHR12110:SF41">
    <property type="entry name" value="INOSOSE DEHYDRATASE"/>
    <property type="match status" value="1"/>
</dbReference>
<gene>
    <name evidence="2" type="ORF">NQH49_22475</name>
</gene>
<dbReference type="SUPFAM" id="SSF51658">
    <property type="entry name" value="Xylose isomerase-like"/>
    <property type="match status" value="1"/>
</dbReference>
<feature type="domain" description="Xylose isomerase-like TIM barrel" evidence="1">
    <location>
        <begin position="26"/>
        <end position="241"/>
    </location>
</feature>
<accession>A0ABT1VRR6</accession>